<dbReference type="GO" id="GO:0000166">
    <property type="term" value="F:nucleotide binding"/>
    <property type="evidence" value="ECO:0007669"/>
    <property type="project" value="InterPro"/>
</dbReference>
<reference evidence="5 6" key="1">
    <citation type="submission" date="2016-11" db="EMBL/GenBank/DDBJ databases">
        <authorList>
            <person name="Jaros S."/>
            <person name="Januszkiewicz K."/>
            <person name="Wedrychowicz H."/>
        </authorList>
    </citation>
    <scope>NUCLEOTIDE SEQUENCE [LARGE SCALE GENOMIC DNA]</scope>
    <source>
        <strain evidence="5 6">DSM 24787</strain>
    </source>
</reference>
<proteinExistence type="predicted"/>
<dbReference type="InterPro" id="IPR036291">
    <property type="entry name" value="NAD(P)-bd_dom_sf"/>
</dbReference>
<dbReference type="InterPro" id="IPR006311">
    <property type="entry name" value="TAT_signal"/>
</dbReference>
<dbReference type="OrthoDB" id="9815825at2"/>
<evidence type="ECO:0000259" key="3">
    <source>
        <dbReference type="Pfam" id="PF01408"/>
    </source>
</evidence>
<evidence type="ECO:0000313" key="5">
    <source>
        <dbReference type="EMBL" id="SIN72037.1"/>
    </source>
</evidence>
<dbReference type="GO" id="GO:0016491">
    <property type="term" value="F:oxidoreductase activity"/>
    <property type="evidence" value="ECO:0007669"/>
    <property type="project" value="UniProtKB-KW"/>
</dbReference>
<feature type="domain" description="GFO/IDH/MocA-like oxidoreductase" evidence="4">
    <location>
        <begin position="169"/>
        <end position="276"/>
    </location>
</feature>
<evidence type="ECO:0000256" key="1">
    <source>
        <dbReference type="ARBA" id="ARBA00023002"/>
    </source>
</evidence>
<dbReference type="PANTHER" id="PTHR43818:SF11">
    <property type="entry name" value="BCDNA.GH03377"/>
    <property type="match status" value="1"/>
</dbReference>
<dbReference type="Pfam" id="PF22725">
    <property type="entry name" value="GFO_IDH_MocA_C3"/>
    <property type="match status" value="1"/>
</dbReference>
<dbReference type="Proteomes" id="UP000185003">
    <property type="component" value="Unassembled WGS sequence"/>
</dbReference>
<dbReference type="InterPro" id="IPR019546">
    <property type="entry name" value="TAT_signal_bac_arc"/>
</dbReference>
<protein>
    <submittedName>
        <fullName evidence="5">Tat (Twin-arginine translocation) pathway signal sequence</fullName>
    </submittedName>
</protein>
<dbReference type="SUPFAM" id="SSF55347">
    <property type="entry name" value="Glyceraldehyde-3-phosphate dehydrogenase-like, C-terminal domain"/>
    <property type="match status" value="1"/>
</dbReference>
<dbReference type="PROSITE" id="PS51318">
    <property type="entry name" value="TAT"/>
    <property type="match status" value="1"/>
</dbReference>
<dbReference type="EMBL" id="FSRA01000001">
    <property type="protein sequence ID" value="SIN72037.1"/>
    <property type="molecule type" value="Genomic_DNA"/>
</dbReference>
<dbReference type="RefSeq" id="WP_074238115.1">
    <property type="nucleotide sequence ID" value="NZ_FSRA01000001.1"/>
</dbReference>
<feature type="chain" id="PRO_5012161547" evidence="2">
    <location>
        <begin position="22"/>
        <end position="366"/>
    </location>
</feature>
<dbReference type="Gene3D" id="3.40.50.720">
    <property type="entry name" value="NAD(P)-binding Rossmann-like Domain"/>
    <property type="match status" value="1"/>
</dbReference>
<evidence type="ECO:0000259" key="4">
    <source>
        <dbReference type="Pfam" id="PF22725"/>
    </source>
</evidence>
<evidence type="ECO:0000256" key="2">
    <source>
        <dbReference type="SAM" id="SignalP"/>
    </source>
</evidence>
<dbReference type="InterPro" id="IPR008354">
    <property type="entry name" value="Glc-Fru_OxRdtase_bac"/>
</dbReference>
<dbReference type="STRING" id="536979.SAMN04488055_0921"/>
<gene>
    <name evidence="5" type="ORF">SAMN04488055_0921</name>
</gene>
<feature type="domain" description="Gfo/Idh/MocA-like oxidoreductase N-terminal" evidence="3">
    <location>
        <begin position="37"/>
        <end position="160"/>
    </location>
</feature>
<dbReference type="InterPro" id="IPR000683">
    <property type="entry name" value="Gfo/Idh/MocA-like_OxRdtase_N"/>
</dbReference>
<dbReference type="PANTHER" id="PTHR43818">
    <property type="entry name" value="BCDNA.GH03377"/>
    <property type="match status" value="1"/>
</dbReference>
<keyword evidence="2" id="KW-0732">Signal</keyword>
<evidence type="ECO:0000313" key="6">
    <source>
        <dbReference type="Proteomes" id="UP000185003"/>
    </source>
</evidence>
<keyword evidence="6" id="KW-1185">Reference proteome</keyword>
<keyword evidence="1" id="KW-0560">Oxidoreductase</keyword>
<dbReference type="InterPro" id="IPR050463">
    <property type="entry name" value="Gfo/Idh/MocA_oxidrdct_glycsds"/>
</dbReference>
<dbReference type="AlphaFoldDB" id="A0A1N6DMU0"/>
<dbReference type="InterPro" id="IPR055170">
    <property type="entry name" value="GFO_IDH_MocA-like_dom"/>
</dbReference>
<dbReference type="Gene3D" id="3.30.360.10">
    <property type="entry name" value="Dihydrodipicolinate Reductase, domain 2"/>
    <property type="match status" value="1"/>
</dbReference>
<organism evidence="5 6">
    <name type="scientific">Chitinophaga niabensis</name>
    <dbReference type="NCBI Taxonomy" id="536979"/>
    <lineage>
        <taxon>Bacteria</taxon>
        <taxon>Pseudomonadati</taxon>
        <taxon>Bacteroidota</taxon>
        <taxon>Chitinophagia</taxon>
        <taxon>Chitinophagales</taxon>
        <taxon>Chitinophagaceae</taxon>
        <taxon>Chitinophaga</taxon>
    </lineage>
</organism>
<dbReference type="NCBIfam" id="TIGR01409">
    <property type="entry name" value="TAT_signal_seq"/>
    <property type="match status" value="1"/>
</dbReference>
<dbReference type="PRINTS" id="PR01775">
    <property type="entry name" value="GLFROXRDTASE"/>
</dbReference>
<accession>A0A1N6DMU0</accession>
<dbReference type="Pfam" id="PF01408">
    <property type="entry name" value="GFO_IDH_MocA"/>
    <property type="match status" value="1"/>
</dbReference>
<sequence length="366" mass="40626">MTHSRRKFLQYSAVMGASAFASPLAGLAMPWQQRKLGVALIGLGGYATNQLAPALQQTQNIELRGIVTGTPSKIPVWVEKYKIQDKNIYNYENFDKIVDNKDIDVVYIVLPNSMHAEYTIRAAKAGKHVICEKPMAVSVKEGQAMIDACKKANRQLAIGYRLHYDPFHLEMMRLTREKVFGKVKLVEASDGFRAGDPNQWRLKHALSGGGPLMDVGIYAIQGARYTVGEEPIYVTAQEFPKTEPEKFKDVEESLAWQLYFPGGAIANSFSTYTTGVNRLYAAAEGGWYEVNNAYGYRGQQGRTSKGPMEITPINQQAAHMDGVAKAILENRPNNVPGEEGLRDMKVIEGIYEAISSGKKVKLDLLK</sequence>
<dbReference type="SUPFAM" id="SSF51735">
    <property type="entry name" value="NAD(P)-binding Rossmann-fold domains"/>
    <property type="match status" value="1"/>
</dbReference>
<name>A0A1N6DMU0_9BACT</name>
<feature type="signal peptide" evidence="2">
    <location>
        <begin position="1"/>
        <end position="21"/>
    </location>
</feature>